<keyword evidence="1" id="KW-0812">Transmembrane</keyword>
<feature type="transmembrane region" description="Helical" evidence="1">
    <location>
        <begin position="78"/>
        <end position="97"/>
    </location>
</feature>
<evidence type="ECO:0000313" key="3">
    <source>
        <dbReference type="Proteomes" id="UP000552587"/>
    </source>
</evidence>
<dbReference type="AlphaFoldDB" id="A0A7W3U5D4"/>
<proteinExistence type="predicted"/>
<evidence type="ECO:0008006" key="4">
    <source>
        <dbReference type="Google" id="ProtNLM"/>
    </source>
</evidence>
<dbReference type="RefSeq" id="WP_182670020.1">
    <property type="nucleotide sequence ID" value="NZ_JACHTE010000008.1"/>
</dbReference>
<feature type="transmembrane region" description="Helical" evidence="1">
    <location>
        <begin position="38"/>
        <end position="57"/>
    </location>
</feature>
<sequence length="101" mass="10597">MILFFALCFVGVAIAGFTALLIFWPLTLVHLRDRHPAVMQGFGAGAFLNPAALGWLLSGGYRSTGDRNLDGLATPARVALLTIIGGLGMAGLLWLLAEVTG</sequence>
<keyword evidence="3" id="KW-1185">Reference proteome</keyword>
<accession>A0A7W3U5D4</accession>
<name>A0A7W3U5D4_9GAMM</name>
<gene>
    <name evidence="2" type="ORF">H4F99_12220</name>
</gene>
<dbReference type="EMBL" id="JACHTE010000008">
    <property type="protein sequence ID" value="MBB1089244.1"/>
    <property type="molecule type" value="Genomic_DNA"/>
</dbReference>
<organism evidence="2 3">
    <name type="scientific">Marilutibacter penaei</name>
    <dbReference type="NCBI Taxonomy" id="2759900"/>
    <lineage>
        <taxon>Bacteria</taxon>
        <taxon>Pseudomonadati</taxon>
        <taxon>Pseudomonadota</taxon>
        <taxon>Gammaproteobacteria</taxon>
        <taxon>Lysobacterales</taxon>
        <taxon>Lysobacteraceae</taxon>
        <taxon>Marilutibacter</taxon>
    </lineage>
</organism>
<feature type="transmembrane region" description="Helical" evidence="1">
    <location>
        <begin position="7"/>
        <end position="26"/>
    </location>
</feature>
<evidence type="ECO:0000256" key="1">
    <source>
        <dbReference type="SAM" id="Phobius"/>
    </source>
</evidence>
<keyword evidence="1" id="KW-0472">Membrane</keyword>
<comment type="caution">
    <text evidence="2">The sequence shown here is derived from an EMBL/GenBank/DDBJ whole genome shotgun (WGS) entry which is preliminary data.</text>
</comment>
<keyword evidence="1" id="KW-1133">Transmembrane helix</keyword>
<dbReference type="Proteomes" id="UP000552587">
    <property type="component" value="Unassembled WGS sequence"/>
</dbReference>
<protein>
    <recommendedName>
        <fullName evidence="4">Transmembrane protein</fullName>
    </recommendedName>
</protein>
<evidence type="ECO:0000313" key="2">
    <source>
        <dbReference type="EMBL" id="MBB1089244.1"/>
    </source>
</evidence>
<reference evidence="2 3" key="1">
    <citation type="submission" date="2020-07" db="EMBL/GenBank/DDBJ databases">
        <authorList>
            <person name="Xu S."/>
            <person name="Li A."/>
        </authorList>
    </citation>
    <scope>NUCLEOTIDE SEQUENCE [LARGE SCALE GENOMIC DNA]</scope>
    <source>
        <strain evidence="2 3">SG-8</strain>
    </source>
</reference>